<dbReference type="InterPro" id="IPR006179">
    <property type="entry name" value="5_nucleotidase/apyrase"/>
</dbReference>
<dbReference type="Pfam" id="PF00149">
    <property type="entry name" value="Metallophos"/>
    <property type="match status" value="1"/>
</dbReference>
<dbReference type="GO" id="GO:0000166">
    <property type="term" value="F:nucleotide binding"/>
    <property type="evidence" value="ECO:0007669"/>
    <property type="project" value="UniProtKB-KW"/>
</dbReference>
<dbReference type="GO" id="GO:0009166">
    <property type="term" value="P:nucleotide catabolic process"/>
    <property type="evidence" value="ECO:0007669"/>
    <property type="project" value="InterPro"/>
</dbReference>
<reference evidence="7" key="1">
    <citation type="submission" date="2021-01" db="EMBL/GenBank/DDBJ databases">
        <authorList>
            <person name="Kaushik A."/>
        </authorList>
    </citation>
    <scope>NUCLEOTIDE SEQUENCE</scope>
    <source>
        <strain evidence="7">AG6-10EEA</strain>
    </source>
</reference>
<dbReference type="Gene3D" id="3.90.780.10">
    <property type="entry name" value="5'-Nucleotidase, C-terminal domain"/>
    <property type="match status" value="1"/>
</dbReference>
<proteinExistence type="inferred from homology"/>
<comment type="similarity">
    <text evidence="1 3">Belongs to the 5'-nucleotidase family.</text>
</comment>
<dbReference type="InterPro" id="IPR004843">
    <property type="entry name" value="Calcineurin-like_PHP"/>
</dbReference>
<protein>
    <recommendedName>
        <fullName evidence="9">Calcineurin-like phosphoesterase domain-containing protein</fullName>
    </recommendedName>
</protein>
<evidence type="ECO:0000256" key="1">
    <source>
        <dbReference type="ARBA" id="ARBA00006654"/>
    </source>
</evidence>
<evidence type="ECO:0000256" key="2">
    <source>
        <dbReference type="ARBA" id="ARBA00022729"/>
    </source>
</evidence>
<dbReference type="InterPro" id="IPR029052">
    <property type="entry name" value="Metallo-depent_PP-like"/>
</dbReference>
<accession>A0A8H3H7K8</accession>
<dbReference type="SUPFAM" id="SSF56300">
    <property type="entry name" value="Metallo-dependent phosphatases"/>
    <property type="match status" value="1"/>
</dbReference>
<dbReference type="Gene3D" id="3.60.21.10">
    <property type="match status" value="1"/>
</dbReference>
<dbReference type="InterPro" id="IPR036907">
    <property type="entry name" value="5'-Nucleotdase_C_sf"/>
</dbReference>
<dbReference type="AlphaFoldDB" id="A0A8H3H7K8"/>
<dbReference type="PANTHER" id="PTHR11575">
    <property type="entry name" value="5'-NUCLEOTIDASE-RELATED"/>
    <property type="match status" value="1"/>
</dbReference>
<dbReference type="Proteomes" id="UP000663853">
    <property type="component" value="Unassembled WGS sequence"/>
</dbReference>
<feature type="domain" description="Calcineurin-like phosphoesterase" evidence="5">
    <location>
        <begin position="8"/>
        <end position="307"/>
    </location>
</feature>
<organism evidence="7 8">
    <name type="scientific">Rhizoctonia solani</name>
    <dbReference type="NCBI Taxonomy" id="456999"/>
    <lineage>
        <taxon>Eukaryota</taxon>
        <taxon>Fungi</taxon>
        <taxon>Dikarya</taxon>
        <taxon>Basidiomycota</taxon>
        <taxon>Agaricomycotina</taxon>
        <taxon>Agaricomycetes</taxon>
        <taxon>Cantharellales</taxon>
        <taxon>Ceratobasidiaceae</taxon>
        <taxon>Rhizoctonia</taxon>
    </lineage>
</organism>
<sequence length="704" mass="79083">MPDHTLNIIHFNDVYKMAQIPRDKKGKELPIINERGLTSWNFDHLVAFATRLTTIRNNWKKEQGNGNYYEPQGLVLFSGDLFSSSAESALTRGKNMVLVMNELSPDVAVPGNHEFDFGLARFRQLVEFCNFPWVVSNVHETVKDKSKDGPKEGADEEPKDEELIDQGPKEEEPNDESKLESKPESDDKPKTLGGLPEFHILKRAGLMIGIIGLISYDAWQGIGKPSRDPFDRETMQAACKRLSKFLREEKKCDLVFALTHAEHIEDLNVASYANAYPADCTTLRNKGRELEDLPGVDAIFGGHNHSYFLGNGVERGNSHGFKPPPSETNEFDTKEEYKDLLVVKSGTDFQDLSEVIIEVADRPAGRYRKKVITSLKVIRHHRPIDDLTLRGQSIWPESSMSRMLTMQYNNELMEGLKQPVAEVVDEIQVDSALTHKQETPIGNWVADAILTWFLNQDREATRDSTTPPIVFVITAGTIGGDITLERGKITQHQLIQLLPYETTLTLLPMKGKILWEALNCALKKNARGKRPYFPVIAGFKLEWDSSKEEDPLTKISLGDKELDRYSEKEYWVLTSSYLANGSGGGFKQFADVNKELQNQPQVPENQARPTYSEVAMYQALLFYINDLPKYQSVPSSNNLLPGVAEAIELLERARDDQNISDPSALTGVLSNLATMTVGPSSASRKLPRIGFRPEMGRVKDTSVN</sequence>
<evidence type="ECO:0000313" key="7">
    <source>
        <dbReference type="EMBL" id="CAE6490983.1"/>
    </source>
</evidence>
<dbReference type="Pfam" id="PF02872">
    <property type="entry name" value="5_nucleotid_C"/>
    <property type="match status" value="1"/>
</dbReference>
<feature type="compositionally biased region" description="Acidic residues" evidence="4">
    <location>
        <begin position="154"/>
        <end position="164"/>
    </location>
</feature>
<dbReference type="EMBL" id="CAJMXA010003091">
    <property type="protein sequence ID" value="CAE6490983.1"/>
    <property type="molecule type" value="Genomic_DNA"/>
</dbReference>
<gene>
    <name evidence="7" type="ORF">RDB_LOCUS101234</name>
</gene>
<dbReference type="GO" id="GO:0016787">
    <property type="term" value="F:hydrolase activity"/>
    <property type="evidence" value="ECO:0007669"/>
    <property type="project" value="UniProtKB-KW"/>
</dbReference>
<keyword evidence="3" id="KW-0547">Nucleotide-binding</keyword>
<feature type="compositionally biased region" description="Basic and acidic residues" evidence="4">
    <location>
        <begin position="143"/>
        <end position="153"/>
    </location>
</feature>
<feature type="domain" description="5'-Nucleotidase C-terminal" evidence="6">
    <location>
        <begin position="432"/>
        <end position="590"/>
    </location>
</feature>
<evidence type="ECO:0000256" key="4">
    <source>
        <dbReference type="SAM" id="MobiDB-lite"/>
    </source>
</evidence>
<evidence type="ECO:0000313" key="8">
    <source>
        <dbReference type="Proteomes" id="UP000663853"/>
    </source>
</evidence>
<evidence type="ECO:0000259" key="5">
    <source>
        <dbReference type="Pfam" id="PF00149"/>
    </source>
</evidence>
<evidence type="ECO:0008006" key="9">
    <source>
        <dbReference type="Google" id="ProtNLM"/>
    </source>
</evidence>
<feature type="compositionally biased region" description="Basic and acidic residues" evidence="4">
    <location>
        <begin position="167"/>
        <end position="190"/>
    </location>
</feature>
<evidence type="ECO:0000256" key="3">
    <source>
        <dbReference type="RuleBase" id="RU362119"/>
    </source>
</evidence>
<comment type="caution">
    <text evidence="7">The sequence shown here is derived from an EMBL/GenBank/DDBJ whole genome shotgun (WGS) entry which is preliminary data.</text>
</comment>
<dbReference type="PANTHER" id="PTHR11575:SF48">
    <property type="entry name" value="5'-NUCLEOTIDASE"/>
    <property type="match status" value="1"/>
</dbReference>
<keyword evidence="3" id="KW-0378">Hydrolase</keyword>
<dbReference type="PRINTS" id="PR01607">
    <property type="entry name" value="APYRASEFAMLY"/>
</dbReference>
<keyword evidence="2" id="KW-0732">Signal</keyword>
<evidence type="ECO:0000259" key="6">
    <source>
        <dbReference type="Pfam" id="PF02872"/>
    </source>
</evidence>
<feature type="region of interest" description="Disordered" evidence="4">
    <location>
        <begin position="143"/>
        <end position="194"/>
    </location>
</feature>
<dbReference type="InterPro" id="IPR008334">
    <property type="entry name" value="5'-Nucleotdase_C"/>
</dbReference>
<name>A0A8H3H7K8_9AGAM</name>
<dbReference type="SUPFAM" id="SSF55816">
    <property type="entry name" value="5'-nucleotidase (syn. UDP-sugar hydrolase), C-terminal domain"/>
    <property type="match status" value="1"/>
</dbReference>